<evidence type="ECO:0000256" key="1">
    <source>
        <dbReference type="ARBA" id="ARBA00004651"/>
    </source>
</evidence>
<gene>
    <name evidence="7" type="ORF">DDZ16_08890</name>
</gene>
<feature type="transmembrane region" description="Helical" evidence="6">
    <location>
        <begin position="420"/>
        <end position="440"/>
    </location>
</feature>
<dbReference type="Pfam" id="PF01943">
    <property type="entry name" value="Polysacc_synt"/>
    <property type="match status" value="1"/>
</dbReference>
<feature type="transmembrane region" description="Helical" evidence="6">
    <location>
        <begin position="446"/>
        <end position="465"/>
    </location>
</feature>
<feature type="transmembrane region" description="Helical" evidence="6">
    <location>
        <begin position="327"/>
        <end position="344"/>
    </location>
</feature>
<proteinExistence type="predicted"/>
<evidence type="ECO:0000256" key="4">
    <source>
        <dbReference type="ARBA" id="ARBA00022989"/>
    </source>
</evidence>
<dbReference type="OrthoDB" id="3249502at2"/>
<dbReference type="AlphaFoldDB" id="A0A2U2B904"/>
<comment type="subcellular location">
    <subcellularLocation>
        <location evidence="1">Cell membrane</location>
        <topology evidence="1">Multi-pass membrane protein</topology>
    </subcellularLocation>
</comment>
<feature type="transmembrane region" description="Helical" evidence="6">
    <location>
        <begin position="155"/>
        <end position="174"/>
    </location>
</feature>
<evidence type="ECO:0000256" key="3">
    <source>
        <dbReference type="ARBA" id="ARBA00022692"/>
    </source>
</evidence>
<keyword evidence="2" id="KW-1003">Cell membrane</keyword>
<keyword evidence="3 6" id="KW-0812">Transmembrane</keyword>
<dbReference type="EMBL" id="QEWP01000006">
    <property type="protein sequence ID" value="PWD99561.1"/>
    <property type="molecule type" value="Genomic_DNA"/>
</dbReference>
<keyword evidence="8" id="KW-1185">Reference proteome</keyword>
<keyword evidence="4 6" id="KW-1133">Transmembrane helix</keyword>
<comment type="caution">
    <text evidence="7">The sequence shown here is derived from an EMBL/GenBank/DDBJ whole genome shotgun (WGS) entry which is preliminary data.</text>
</comment>
<dbReference type="PANTHER" id="PTHR30250:SF11">
    <property type="entry name" value="O-ANTIGEN TRANSPORTER-RELATED"/>
    <property type="match status" value="1"/>
</dbReference>
<evidence type="ECO:0000256" key="5">
    <source>
        <dbReference type="ARBA" id="ARBA00023136"/>
    </source>
</evidence>
<dbReference type="PANTHER" id="PTHR30250">
    <property type="entry name" value="PST FAMILY PREDICTED COLANIC ACID TRANSPORTER"/>
    <property type="match status" value="1"/>
</dbReference>
<dbReference type="InterPro" id="IPR050833">
    <property type="entry name" value="Poly_Biosynth_Transport"/>
</dbReference>
<feature type="transmembrane region" description="Helical" evidence="6">
    <location>
        <begin position="40"/>
        <end position="61"/>
    </location>
</feature>
<feature type="transmembrane region" description="Helical" evidence="6">
    <location>
        <begin position="120"/>
        <end position="143"/>
    </location>
</feature>
<evidence type="ECO:0000256" key="6">
    <source>
        <dbReference type="SAM" id="Phobius"/>
    </source>
</evidence>
<dbReference type="Proteomes" id="UP000244956">
    <property type="component" value="Unassembled WGS sequence"/>
</dbReference>
<name>A0A2U2B904_9BACT</name>
<feature type="transmembrane region" description="Helical" evidence="6">
    <location>
        <begin position="364"/>
        <end position="383"/>
    </location>
</feature>
<protein>
    <submittedName>
        <fullName evidence="7">Multidrug transporter MatE</fullName>
    </submittedName>
</protein>
<accession>A0A2U2B904</accession>
<feature type="transmembrane region" description="Helical" evidence="6">
    <location>
        <begin position="180"/>
        <end position="201"/>
    </location>
</feature>
<evidence type="ECO:0000313" key="8">
    <source>
        <dbReference type="Proteomes" id="UP000244956"/>
    </source>
</evidence>
<feature type="transmembrane region" description="Helical" evidence="6">
    <location>
        <begin position="389"/>
        <end position="408"/>
    </location>
</feature>
<feature type="transmembrane region" description="Helical" evidence="6">
    <location>
        <begin position="221"/>
        <end position="241"/>
    </location>
</feature>
<evidence type="ECO:0000313" key="7">
    <source>
        <dbReference type="EMBL" id="PWD99561.1"/>
    </source>
</evidence>
<dbReference type="RefSeq" id="WP_109264102.1">
    <property type="nucleotide sequence ID" value="NZ_QEWP01000006.1"/>
</dbReference>
<dbReference type="GO" id="GO:0005886">
    <property type="term" value="C:plasma membrane"/>
    <property type="evidence" value="ECO:0007669"/>
    <property type="project" value="UniProtKB-SubCell"/>
</dbReference>
<dbReference type="InterPro" id="IPR002797">
    <property type="entry name" value="Polysacc_synth"/>
</dbReference>
<feature type="transmembrane region" description="Helical" evidence="6">
    <location>
        <begin position="82"/>
        <end position="108"/>
    </location>
</feature>
<feature type="transmembrane region" description="Helical" evidence="6">
    <location>
        <begin position="261"/>
        <end position="280"/>
    </location>
</feature>
<feature type="transmembrane region" description="Helical" evidence="6">
    <location>
        <begin position="300"/>
        <end position="321"/>
    </location>
</feature>
<evidence type="ECO:0000256" key="2">
    <source>
        <dbReference type="ARBA" id="ARBA00022475"/>
    </source>
</evidence>
<keyword evidence="5 6" id="KW-0472">Membrane</keyword>
<sequence length="487" mass="55575">MQNQTRFVFRQSAIYSVGNILSKLSGVLVLMLYLEYISEEAFGVVSLFETIFQFILILSGLGVKAGLSRWYHEFKSGDDKKALFYTTYSFNLIASVLSVMLTGGLLVLFSREIFKTDIDWSIIFLFCGGTLFRLLFDIPFYLLKLEQKAAKQTRWFSLNIFLVLGFTFVFLEFMDMGLKGIFLGQFVGHLFTFLPMVPLIWRNMLPSFRSPVLKKMLKYGLPLAISNILTTVLTLSDRHIINQYQNLSEVAGYSMGFKVSNLIQMVVVASFITGYTNYFFKTMHEKDSAAFYQRIVRYFIVLLSLGGLGIVLFSPEIIYVVSMGRQFFQSSVIIVPVLILAMMFSGLRQLFALPLNKHKRTRRISLILVVSAVINLGGNFVLVPLIGKMGASVSTMAAQLFAMIWFLFEVKDVEPIDFSWLRNLILLVTWCLLVLLGIQVFELSLITGWLLKLAIVIFFVLIMFLTGHINKEEIKEVGLIYRKIRGK</sequence>
<reference evidence="7 8" key="1">
    <citation type="submission" date="2018-05" db="EMBL/GenBank/DDBJ databases">
        <title>Marinilabilia rubrum sp. nov., isolated from saltern sediment.</title>
        <authorList>
            <person name="Zhang R."/>
        </authorList>
    </citation>
    <scope>NUCLEOTIDE SEQUENCE [LARGE SCALE GENOMIC DNA]</scope>
    <source>
        <strain evidence="7 8">WTE16</strain>
    </source>
</reference>
<organism evidence="7 8">
    <name type="scientific">Marinilabilia rubra</name>
    <dbReference type="NCBI Taxonomy" id="2162893"/>
    <lineage>
        <taxon>Bacteria</taxon>
        <taxon>Pseudomonadati</taxon>
        <taxon>Bacteroidota</taxon>
        <taxon>Bacteroidia</taxon>
        <taxon>Marinilabiliales</taxon>
        <taxon>Marinilabiliaceae</taxon>
        <taxon>Marinilabilia</taxon>
    </lineage>
</organism>
<feature type="transmembrane region" description="Helical" evidence="6">
    <location>
        <begin position="12"/>
        <end position="34"/>
    </location>
</feature>